<dbReference type="AlphaFoldDB" id="A0A7J5XUQ3"/>
<gene>
    <name evidence="2" type="ORF">F7725_006722</name>
</gene>
<evidence type="ECO:0000313" key="3">
    <source>
        <dbReference type="Proteomes" id="UP000518266"/>
    </source>
</evidence>
<name>A0A7J5XUQ3_DISMA</name>
<comment type="caution">
    <text evidence="2">The sequence shown here is derived from an EMBL/GenBank/DDBJ whole genome shotgun (WGS) entry which is preliminary data.</text>
</comment>
<proteinExistence type="predicted"/>
<evidence type="ECO:0000256" key="1">
    <source>
        <dbReference type="SAM" id="MobiDB-lite"/>
    </source>
</evidence>
<accession>A0A7J5XUQ3</accession>
<feature type="region of interest" description="Disordered" evidence="1">
    <location>
        <begin position="32"/>
        <end position="90"/>
    </location>
</feature>
<protein>
    <submittedName>
        <fullName evidence="2">Uncharacterized protein</fullName>
    </submittedName>
</protein>
<feature type="compositionally biased region" description="Basic and acidic residues" evidence="1">
    <location>
        <begin position="51"/>
        <end position="65"/>
    </location>
</feature>
<reference evidence="2 3" key="1">
    <citation type="submission" date="2020-03" db="EMBL/GenBank/DDBJ databases">
        <title>Dissostichus mawsoni Genome sequencing and assembly.</title>
        <authorList>
            <person name="Park H."/>
        </authorList>
    </citation>
    <scope>NUCLEOTIDE SEQUENCE [LARGE SCALE GENOMIC DNA]</scope>
    <source>
        <strain evidence="2">DM0001</strain>
        <tissue evidence="2">Muscle</tissue>
    </source>
</reference>
<dbReference type="EMBL" id="JAAKFY010000020">
    <property type="protein sequence ID" value="KAF3840860.1"/>
    <property type="molecule type" value="Genomic_DNA"/>
</dbReference>
<evidence type="ECO:0000313" key="2">
    <source>
        <dbReference type="EMBL" id="KAF3840860.1"/>
    </source>
</evidence>
<keyword evidence="3" id="KW-1185">Reference proteome</keyword>
<sequence length="90" mass="9734">MNSRLVLLMEEPFGPQEPCVLTTFCLDTRKQKDTSGVLGPKPRGRQMVPGIEDHTAINMRKERGRGGGTGTLSPFSPSSDYKGGESVALI</sequence>
<organism evidence="2 3">
    <name type="scientific">Dissostichus mawsoni</name>
    <name type="common">Antarctic cod</name>
    <dbReference type="NCBI Taxonomy" id="36200"/>
    <lineage>
        <taxon>Eukaryota</taxon>
        <taxon>Metazoa</taxon>
        <taxon>Chordata</taxon>
        <taxon>Craniata</taxon>
        <taxon>Vertebrata</taxon>
        <taxon>Euteleostomi</taxon>
        <taxon>Actinopterygii</taxon>
        <taxon>Neopterygii</taxon>
        <taxon>Teleostei</taxon>
        <taxon>Neoteleostei</taxon>
        <taxon>Acanthomorphata</taxon>
        <taxon>Eupercaria</taxon>
        <taxon>Perciformes</taxon>
        <taxon>Notothenioidei</taxon>
        <taxon>Nototheniidae</taxon>
        <taxon>Dissostichus</taxon>
    </lineage>
</organism>
<dbReference type="Proteomes" id="UP000518266">
    <property type="component" value="Unassembled WGS sequence"/>
</dbReference>